<accession>A0ABX6P1M8</accession>
<evidence type="ECO:0000313" key="1">
    <source>
        <dbReference type="EMBL" id="QJW83996.1"/>
    </source>
</evidence>
<dbReference type="Proteomes" id="UP000500826">
    <property type="component" value="Chromosome"/>
</dbReference>
<gene>
    <name evidence="1" type="ORF">HK414_08755</name>
</gene>
<evidence type="ECO:0008006" key="3">
    <source>
        <dbReference type="Google" id="ProtNLM"/>
    </source>
</evidence>
<reference evidence="1 2" key="1">
    <citation type="submission" date="2020-05" db="EMBL/GenBank/DDBJ databases">
        <title>Ramlibacter rhizophilus sp. nov., isolated from rhizosphere soil of national flower Mugunghwa from South Korea.</title>
        <authorList>
            <person name="Zheng-Fei Y."/>
            <person name="Huan T."/>
        </authorList>
    </citation>
    <scope>NUCLEOTIDE SEQUENCE [LARGE SCALE GENOMIC DNA]</scope>
    <source>
        <strain evidence="1 2">H242</strain>
    </source>
</reference>
<proteinExistence type="predicted"/>
<evidence type="ECO:0000313" key="2">
    <source>
        <dbReference type="Proteomes" id="UP000500826"/>
    </source>
</evidence>
<dbReference type="EMBL" id="CP053418">
    <property type="protein sequence ID" value="QJW83996.1"/>
    <property type="molecule type" value="Genomic_DNA"/>
</dbReference>
<organism evidence="1 2">
    <name type="scientific">Ramlibacter terrae</name>
    <dbReference type="NCBI Taxonomy" id="2732511"/>
    <lineage>
        <taxon>Bacteria</taxon>
        <taxon>Pseudomonadati</taxon>
        <taxon>Pseudomonadota</taxon>
        <taxon>Betaproteobacteria</taxon>
        <taxon>Burkholderiales</taxon>
        <taxon>Comamonadaceae</taxon>
        <taxon>Ramlibacter</taxon>
    </lineage>
</organism>
<sequence>MSSGRRFLFFVSSSNQCRITAPVARRLQELGCEVAFFDRFPGGHEDPRVPLAGFGFPCHELAQAAAMLSPGDVLVTGNAKGPAAYQEIVERALASGCPYVGVVDGCRAERRYGGVPLVLGWGPSSVARYRQRVEVVGSPAIEACWSEAPAFAQPPYAVVNYKFTSARNRGEYAAPEARLRWLRAVVAACAAAGLAVRVSGHPANLPDGVQPEFSTAPFAALVRGASLLVSPVSTVLFRAIAAGVPLVLVPAGDESLGEFEDPLGAFEIVRAFDALDGAVARAIADPAAFRARSRRFFETHVSIDAGRPALERMVAALLALP</sequence>
<name>A0ABX6P1M8_9BURK</name>
<dbReference type="SUPFAM" id="SSF53756">
    <property type="entry name" value="UDP-Glycosyltransferase/glycogen phosphorylase"/>
    <property type="match status" value="1"/>
</dbReference>
<protein>
    <recommendedName>
        <fullName evidence="3">Glycosyltransferase family 1 protein</fullName>
    </recommendedName>
</protein>
<keyword evidence="2" id="KW-1185">Reference proteome</keyword>